<gene>
    <name evidence="1" type="ORF">ANCDUO_21611</name>
</gene>
<dbReference type="AlphaFoldDB" id="A0A0C2FTV1"/>
<feature type="non-terminal residue" evidence="1">
    <location>
        <position position="23"/>
    </location>
</feature>
<protein>
    <submittedName>
        <fullName evidence="1">Uncharacterized protein</fullName>
    </submittedName>
</protein>
<evidence type="ECO:0000313" key="2">
    <source>
        <dbReference type="Proteomes" id="UP000054047"/>
    </source>
</evidence>
<accession>A0A0C2FTV1</accession>
<evidence type="ECO:0000313" key="1">
    <source>
        <dbReference type="EMBL" id="KIH48321.1"/>
    </source>
</evidence>
<proteinExistence type="predicted"/>
<dbReference type="EMBL" id="KN760663">
    <property type="protein sequence ID" value="KIH48321.1"/>
    <property type="molecule type" value="Genomic_DNA"/>
</dbReference>
<keyword evidence="2" id="KW-1185">Reference proteome</keyword>
<reference evidence="1 2" key="1">
    <citation type="submission" date="2013-12" db="EMBL/GenBank/DDBJ databases">
        <title>Draft genome of the parsitic nematode Ancylostoma duodenale.</title>
        <authorList>
            <person name="Mitreva M."/>
        </authorList>
    </citation>
    <scope>NUCLEOTIDE SEQUENCE [LARGE SCALE GENOMIC DNA]</scope>
    <source>
        <strain evidence="1 2">Zhejiang</strain>
    </source>
</reference>
<organism evidence="1 2">
    <name type="scientific">Ancylostoma duodenale</name>
    <dbReference type="NCBI Taxonomy" id="51022"/>
    <lineage>
        <taxon>Eukaryota</taxon>
        <taxon>Metazoa</taxon>
        <taxon>Ecdysozoa</taxon>
        <taxon>Nematoda</taxon>
        <taxon>Chromadorea</taxon>
        <taxon>Rhabditida</taxon>
        <taxon>Rhabditina</taxon>
        <taxon>Rhabditomorpha</taxon>
        <taxon>Strongyloidea</taxon>
        <taxon>Ancylostomatidae</taxon>
        <taxon>Ancylostomatinae</taxon>
        <taxon>Ancylostoma</taxon>
    </lineage>
</organism>
<sequence length="23" mass="2689">MRKVKRDQRKLAENFVSLGDVAK</sequence>
<name>A0A0C2FTV1_9BILA</name>
<dbReference type="Proteomes" id="UP000054047">
    <property type="component" value="Unassembled WGS sequence"/>
</dbReference>